<dbReference type="InterPro" id="IPR013785">
    <property type="entry name" value="Aldolase_TIM"/>
</dbReference>
<dbReference type="SFLD" id="SFLDS00029">
    <property type="entry name" value="Radical_SAM"/>
    <property type="match status" value="1"/>
</dbReference>
<feature type="binding site" evidence="9">
    <location>
        <position position="68"/>
    </location>
    <ligand>
        <name>[4Fe-4S] cluster</name>
        <dbReference type="ChEBI" id="CHEBI:49883"/>
        <label>2</label>
        <note>4Fe-4S-S-AdoMet</note>
    </ligand>
</feature>
<reference evidence="11" key="2">
    <citation type="submission" date="2021-04" db="EMBL/GenBank/DDBJ databases">
        <authorList>
            <person name="Gilroy R."/>
        </authorList>
    </citation>
    <scope>NUCLEOTIDE SEQUENCE</scope>
    <source>
        <strain evidence="11">Gambia16-930</strain>
    </source>
</reference>
<dbReference type="EC" id="2.8.1.8" evidence="9"/>
<comment type="function">
    <text evidence="9">Catalyzes the radical-mediated insertion of two sulfur atoms into the C-6 and C-8 positions of the octanoyl moiety bound to the lipoyl domains of lipoate-dependent enzymes, thereby converting the octanoylated domains into lipoylated derivatives.</text>
</comment>
<keyword evidence="5 9" id="KW-0479">Metal-binding</keyword>
<evidence type="ECO:0000256" key="5">
    <source>
        <dbReference type="ARBA" id="ARBA00022723"/>
    </source>
</evidence>
<dbReference type="PROSITE" id="PS51918">
    <property type="entry name" value="RADICAL_SAM"/>
    <property type="match status" value="1"/>
</dbReference>
<dbReference type="GO" id="GO:0009249">
    <property type="term" value="P:protein lipoylation"/>
    <property type="evidence" value="ECO:0007669"/>
    <property type="project" value="UniProtKB-UniRule"/>
</dbReference>
<dbReference type="EMBL" id="DXGG01000079">
    <property type="protein sequence ID" value="HIW87103.1"/>
    <property type="molecule type" value="Genomic_DNA"/>
</dbReference>
<dbReference type="InterPro" id="IPR058240">
    <property type="entry name" value="rSAM_sf"/>
</dbReference>
<dbReference type="SMART" id="SM00729">
    <property type="entry name" value="Elp3"/>
    <property type="match status" value="1"/>
</dbReference>
<keyword evidence="6 9" id="KW-0408">Iron</keyword>
<evidence type="ECO:0000256" key="2">
    <source>
        <dbReference type="ARBA" id="ARBA00022490"/>
    </source>
</evidence>
<evidence type="ECO:0000256" key="1">
    <source>
        <dbReference type="ARBA" id="ARBA00022485"/>
    </source>
</evidence>
<comment type="catalytic activity">
    <reaction evidence="8 9">
        <text>[[Fe-S] cluster scaffold protein carrying a second [4Fe-4S](2+) cluster] + N(6)-octanoyl-L-lysyl-[protein] + 2 oxidized [2Fe-2S]-[ferredoxin] + 2 S-adenosyl-L-methionine + 4 H(+) = [[Fe-S] cluster scaffold protein] + N(6)-[(R)-dihydrolipoyl]-L-lysyl-[protein] + 4 Fe(3+) + 2 hydrogen sulfide + 2 5'-deoxyadenosine + 2 L-methionine + 2 reduced [2Fe-2S]-[ferredoxin]</text>
        <dbReference type="Rhea" id="RHEA:16585"/>
        <dbReference type="Rhea" id="RHEA-COMP:9928"/>
        <dbReference type="Rhea" id="RHEA-COMP:10000"/>
        <dbReference type="Rhea" id="RHEA-COMP:10001"/>
        <dbReference type="Rhea" id="RHEA-COMP:10475"/>
        <dbReference type="Rhea" id="RHEA-COMP:14568"/>
        <dbReference type="Rhea" id="RHEA-COMP:14569"/>
        <dbReference type="ChEBI" id="CHEBI:15378"/>
        <dbReference type="ChEBI" id="CHEBI:17319"/>
        <dbReference type="ChEBI" id="CHEBI:29034"/>
        <dbReference type="ChEBI" id="CHEBI:29919"/>
        <dbReference type="ChEBI" id="CHEBI:33722"/>
        <dbReference type="ChEBI" id="CHEBI:33737"/>
        <dbReference type="ChEBI" id="CHEBI:33738"/>
        <dbReference type="ChEBI" id="CHEBI:57844"/>
        <dbReference type="ChEBI" id="CHEBI:59789"/>
        <dbReference type="ChEBI" id="CHEBI:78809"/>
        <dbReference type="ChEBI" id="CHEBI:83100"/>
        <dbReference type="EC" id="2.8.1.8"/>
    </reaction>
</comment>
<dbReference type="AlphaFoldDB" id="A0A9D1UH19"/>
<dbReference type="Gene3D" id="3.20.20.70">
    <property type="entry name" value="Aldolase class I"/>
    <property type="match status" value="1"/>
</dbReference>
<comment type="cofactor">
    <cofactor evidence="9">
        <name>[4Fe-4S] cluster</name>
        <dbReference type="ChEBI" id="CHEBI:49883"/>
    </cofactor>
    <text evidence="9">Binds 2 [4Fe-4S] clusters per subunit. One cluster is coordinated with 3 cysteines and an exchangeable S-adenosyl-L-methionine.</text>
</comment>
<feature type="binding site" evidence="9">
    <location>
        <position position="64"/>
    </location>
    <ligand>
        <name>[4Fe-4S] cluster</name>
        <dbReference type="ChEBI" id="CHEBI:49883"/>
        <label>2</label>
        <note>4Fe-4S-S-AdoMet</note>
    </ligand>
</feature>
<evidence type="ECO:0000256" key="9">
    <source>
        <dbReference type="HAMAP-Rule" id="MF_00206"/>
    </source>
</evidence>
<protein>
    <recommendedName>
        <fullName evidence="9">Lipoyl synthase</fullName>
        <ecNumber evidence="9">2.8.1.8</ecNumber>
    </recommendedName>
    <alternativeName>
        <fullName evidence="9">Lip-syn</fullName>
        <shortName evidence="9">LS</shortName>
    </alternativeName>
    <alternativeName>
        <fullName evidence="9">Lipoate synthase</fullName>
    </alternativeName>
    <alternativeName>
        <fullName evidence="9">Lipoic acid synthase</fullName>
    </alternativeName>
    <alternativeName>
        <fullName evidence="9">Sulfur insertion protein LipA</fullName>
    </alternativeName>
</protein>
<dbReference type="GO" id="GO:0016992">
    <property type="term" value="F:lipoate synthase activity"/>
    <property type="evidence" value="ECO:0007669"/>
    <property type="project" value="UniProtKB-UniRule"/>
</dbReference>
<dbReference type="Pfam" id="PF04055">
    <property type="entry name" value="Radical_SAM"/>
    <property type="match status" value="1"/>
</dbReference>
<dbReference type="GO" id="GO:0051539">
    <property type="term" value="F:4 iron, 4 sulfur cluster binding"/>
    <property type="evidence" value="ECO:0007669"/>
    <property type="project" value="UniProtKB-UniRule"/>
</dbReference>
<dbReference type="InterPro" id="IPR006638">
    <property type="entry name" value="Elp3/MiaA/NifB-like_rSAM"/>
</dbReference>
<comment type="subcellular location">
    <subcellularLocation>
        <location evidence="9">Cytoplasm</location>
    </subcellularLocation>
</comment>
<comment type="caution">
    <text evidence="11">The sequence shown here is derived from an EMBL/GenBank/DDBJ whole genome shotgun (WGS) entry which is preliminary data.</text>
</comment>
<keyword evidence="4 9" id="KW-0949">S-adenosyl-L-methionine</keyword>
<feature type="binding site" evidence="9">
    <location>
        <position position="43"/>
    </location>
    <ligand>
        <name>[4Fe-4S] cluster</name>
        <dbReference type="ChEBI" id="CHEBI:49883"/>
        <label>1</label>
    </ligand>
</feature>
<sequence length="290" mass="32784">MENKLERKPEWLKIKLETKENYTKVKKIVELNKLHTICSSGKCPNIGQCWSIGTATFMISGDICTRSCKFCATRTGVPLELDKEEPAKIAESVKLMHLRHCVVTSVDRDDLEDKGANHWAQTIRAVKKENPNTIIEVLTPDFDGRKDLLSIVFEAKPDIFGHNMETVGRLSDITRSRAKYDVSLSVLSIASEAGFITKTGIMLGLGETEDEVVSLMRDVRNAGVNLMTLGQYLQPTKKHLPVYEYITPEQFDRYRQIGMDMGFDNVESGPLVRSSYMAEKTFVESRLKQD</sequence>
<keyword evidence="1 9" id="KW-0004">4Fe-4S</keyword>
<dbReference type="PANTHER" id="PTHR10949:SF0">
    <property type="entry name" value="LIPOYL SYNTHASE, MITOCHONDRIAL"/>
    <property type="match status" value="1"/>
</dbReference>
<dbReference type="SFLD" id="SFLDG01058">
    <property type="entry name" value="lipoyl_synthase_like"/>
    <property type="match status" value="1"/>
</dbReference>
<comment type="pathway">
    <text evidence="9">Protein modification; protein lipoylation via endogenous pathway; protein N(6)-(lipoyl)lysine from octanoyl-[acyl-carrier-protein]: step 2/2.</text>
</comment>
<evidence type="ECO:0000313" key="12">
    <source>
        <dbReference type="Proteomes" id="UP000824267"/>
    </source>
</evidence>
<dbReference type="NCBIfam" id="NF004019">
    <property type="entry name" value="PRK05481.1"/>
    <property type="match status" value="1"/>
</dbReference>
<keyword evidence="3 9" id="KW-0808">Transferase</keyword>
<dbReference type="NCBIfam" id="NF009544">
    <property type="entry name" value="PRK12928.1"/>
    <property type="match status" value="1"/>
</dbReference>
<feature type="domain" description="Radical SAM core" evidence="10">
    <location>
        <begin position="50"/>
        <end position="264"/>
    </location>
</feature>
<dbReference type="HAMAP" id="MF_00206">
    <property type="entry name" value="Lipoyl_synth"/>
    <property type="match status" value="1"/>
</dbReference>
<name>A0A9D1UH19_9BACT</name>
<organism evidence="11 12">
    <name type="scientific">Candidatus Onthomorpha intestinigallinarum</name>
    <dbReference type="NCBI Taxonomy" id="2840880"/>
    <lineage>
        <taxon>Bacteria</taxon>
        <taxon>Pseudomonadati</taxon>
        <taxon>Bacteroidota</taxon>
        <taxon>Bacteroidia</taxon>
        <taxon>Bacteroidales</taxon>
        <taxon>Candidatus Onthomorpha</taxon>
    </lineage>
</organism>
<evidence type="ECO:0000256" key="6">
    <source>
        <dbReference type="ARBA" id="ARBA00023004"/>
    </source>
</evidence>
<dbReference type="SUPFAM" id="SSF102114">
    <property type="entry name" value="Radical SAM enzymes"/>
    <property type="match status" value="1"/>
</dbReference>
<dbReference type="PIRSF" id="PIRSF005963">
    <property type="entry name" value="Lipoyl_synth"/>
    <property type="match status" value="1"/>
</dbReference>
<dbReference type="SFLD" id="SFLDF00271">
    <property type="entry name" value="lipoyl_synthase"/>
    <property type="match status" value="1"/>
</dbReference>
<evidence type="ECO:0000259" key="10">
    <source>
        <dbReference type="PROSITE" id="PS51918"/>
    </source>
</evidence>
<dbReference type="NCBIfam" id="TIGR00510">
    <property type="entry name" value="lipA"/>
    <property type="match status" value="1"/>
</dbReference>
<dbReference type="GO" id="GO:0005737">
    <property type="term" value="C:cytoplasm"/>
    <property type="evidence" value="ECO:0007669"/>
    <property type="project" value="UniProtKB-SubCell"/>
</dbReference>
<dbReference type="GO" id="GO:0046872">
    <property type="term" value="F:metal ion binding"/>
    <property type="evidence" value="ECO:0007669"/>
    <property type="project" value="UniProtKB-KW"/>
</dbReference>
<evidence type="ECO:0000256" key="4">
    <source>
        <dbReference type="ARBA" id="ARBA00022691"/>
    </source>
</evidence>
<gene>
    <name evidence="9 11" type="primary">lipA</name>
    <name evidence="11" type="ORF">IAC47_02380</name>
</gene>
<dbReference type="Proteomes" id="UP000824267">
    <property type="component" value="Unassembled WGS sequence"/>
</dbReference>
<keyword evidence="7 9" id="KW-0411">Iron-sulfur</keyword>
<dbReference type="PANTHER" id="PTHR10949">
    <property type="entry name" value="LIPOYL SYNTHASE"/>
    <property type="match status" value="1"/>
</dbReference>
<evidence type="ECO:0000256" key="3">
    <source>
        <dbReference type="ARBA" id="ARBA00022679"/>
    </source>
</evidence>
<feature type="binding site" evidence="9">
    <location>
        <position position="38"/>
    </location>
    <ligand>
        <name>[4Fe-4S] cluster</name>
        <dbReference type="ChEBI" id="CHEBI:49883"/>
        <label>1</label>
    </ligand>
</feature>
<keyword evidence="2 9" id="KW-0963">Cytoplasm</keyword>
<comment type="similarity">
    <text evidence="9">Belongs to the radical SAM superfamily. Lipoyl synthase family.</text>
</comment>
<dbReference type="InterPro" id="IPR007197">
    <property type="entry name" value="rSAM"/>
</dbReference>
<reference evidence="11" key="1">
    <citation type="journal article" date="2021" name="PeerJ">
        <title>Extensive microbial diversity within the chicken gut microbiome revealed by metagenomics and culture.</title>
        <authorList>
            <person name="Gilroy R."/>
            <person name="Ravi A."/>
            <person name="Getino M."/>
            <person name="Pursley I."/>
            <person name="Horton D.L."/>
            <person name="Alikhan N.F."/>
            <person name="Baker D."/>
            <person name="Gharbi K."/>
            <person name="Hall N."/>
            <person name="Watson M."/>
            <person name="Adriaenssens E.M."/>
            <person name="Foster-Nyarko E."/>
            <person name="Jarju S."/>
            <person name="Secka A."/>
            <person name="Antonio M."/>
            <person name="Oren A."/>
            <person name="Chaudhuri R.R."/>
            <person name="La Ragione R."/>
            <person name="Hildebrand F."/>
            <person name="Pallen M.J."/>
        </authorList>
    </citation>
    <scope>NUCLEOTIDE SEQUENCE</scope>
    <source>
        <strain evidence="11">Gambia16-930</strain>
    </source>
</reference>
<dbReference type="CDD" id="cd01335">
    <property type="entry name" value="Radical_SAM"/>
    <property type="match status" value="1"/>
</dbReference>
<evidence type="ECO:0000313" key="11">
    <source>
        <dbReference type="EMBL" id="HIW87103.1"/>
    </source>
</evidence>
<feature type="binding site" evidence="9">
    <location>
        <position position="71"/>
    </location>
    <ligand>
        <name>[4Fe-4S] cluster</name>
        <dbReference type="ChEBI" id="CHEBI:49883"/>
        <label>2</label>
        <note>4Fe-4S-S-AdoMet</note>
    </ligand>
</feature>
<dbReference type="InterPro" id="IPR003698">
    <property type="entry name" value="Lipoyl_synth"/>
</dbReference>
<evidence type="ECO:0000256" key="8">
    <source>
        <dbReference type="ARBA" id="ARBA00047326"/>
    </source>
</evidence>
<proteinExistence type="inferred from homology"/>
<dbReference type="FunFam" id="3.20.20.70:FF:000040">
    <property type="entry name" value="Lipoyl synthase"/>
    <property type="match status" value="1"/>
</dbReference>
<evidence type="ECO:0000256" key="7">
    <source>
        <dbReference type="ARBA" id="ARBA00023014"/>
    </source>
</evidence>
<feature type="binding site" evidence="9">
    <location>
        <position position="49"/>
    </location>
    <ligand>
        <name>[4Fe-4S] cluster</name>
        <dbReference type="ChEBI" id="CHEBI:49883"/>
        <label>1</label>
    </ligand>
</feature>
<accession>A0A9D1UH19</accession>
<feature type="binding site" evidence="9">
    <location>
        <position position="275"/>
    </location>
    <ligand>
        <name>[4Fe-4S] cluster</name>
        <dbReference type="ChEBI" id="CHEBI:49883"/>
        <label>1</label>
    </ligand>
</feature>